<evidence type="ECO:0000256" key="3">
    <source>
        <dbReference type="ARBA" id="ARBA00022827"/>
    </source>
</evidence>
<feature type="domain" description="FAD-binding" evidence="6">
    <location>
        <begin position="295"/>
        <end position="368"/>
    </location>
</feature>
<keyword evidence="8" id="KW-1185">Reference proteome</keyword>
<evidence type="ECO:0000256" key="5">
    <source>
        <dbReference type="ARBA" id="ARBA00023033"/>
    </source>
</evidence>
<dbReference type="InterPro" id="IPR036188">
    <property type="entry name" value="FAD/NAD-bd_sf"/>
</dbReference>
<dbReference type="EMBL" id="JAQJZL010000002">
    <property type="protein sequence ID" value="KAJ6052829.1"/>
    <property type="molecule type" value="Genomic_DNA"/>
</dbReference>
<reference evidence="7" key="2">
    <citation type="submission" date="2023-01" db="EMBL/GenBank/DDBJ databases">
        <authorList>
            <person name="Petersen C."/>
        </authorList>
    </citation>
    <scope>NUCLEOTIDE SEQUENCE</scope>
    <source>
        <strain evidence="7">IBT 15450</strain>
    </source>
</reference>
<sequence>MPIKIAVVGAGIGGLSAAAALRCAGHHVEVFEKSKFLSEIGAALVVAPNGVKVLSRLGFSFENARSEPKSCFELRDGRNMDYVAGVKLSGGEQRFGAPLHTMQRADLHQELYRIATMSIPGLSDIRFHLGGKVSTVQPDTGVLHLDDGSTFTADLIIGADGLHSVLRSVVLEGHPETPIKTGLSAFRFQIPTDVIRGDPEFLALTALKGHGPSILADISDENTVDHMVWYDCQNGEVQNFVGIHNSTSDEGDSKTTESSKDLLAYVTSQFGTFHSVLLRLIRQRLLMLDSNAPRITKWPLNIFQPLPYHTRGKIILIGDAAHPMLPFSGQGANQAIEDAGAFGVIFEAVDSAEHIHTRISHFEKLRKLRVSRVQLMSSVRVGKENEVFEQLKHYADTPFSDSADVPRNFSERLAHDFGYDVFEESRKFLRENVLDPKNESTAYAHDPIAAGSKQL</sequence>
<evidence type="ECO:0000256" key="1">
    <source>
        <dbReference type="ARBA" id="ARBA00007992"/>
    </source>
</evidence>
<feature type="domain" description="FAD-binding" evidence="6">
    <location>
        <begin position="4"/>
        <end position="170"/>
    </location>
</feature>
<organism evidence="7 8">
    <name type="scientific">Penicillium canescens</name>
    <dbReference type="NCBI Taxonomy" id="5083"/>
    <lineage>
        <taxon>Eukaryota</taxon>
        <taxon>Fungi</taxon>
        <taxon>Dikarya</taxon>
        <taxon>Ascomycota</taxon>
        <taxon>Pezizomycotina</taxon>
        <taxon>Eurotiomycetes</taxon>
        <taxon>Eurotiomycetidae</taxon>
        <taxon>Eurotiales</taxon>
        <taxon>Aspergillaceae</taxon>
        <taxon>Penicillium</taxon>
    </lineage>
</organism>
<evidence type="ECO:0000259" key="6">
    <source>
        <dbReference type="Pfam" id="PF01494"/>
    </source>
</evidence>
<comment type="similarity">
    <text evidence="1">Belongs to the paxM FAD-dependent monooxygenase family.</text>
</comment>
<proteinExistence type="inferred from homology"/>
<dbReference type="AlphaFoldDB" id="A0AAD6NDG2"/>
<evidence type="ECO:0000256" key="2">
    <source>
        <dbReference type="ARBA" id="ARBA00022630"/>
    </source>
</evidence>
<dbReference type="PRINTS" id="PR00420">
    <property type="entry name" value="RNGMNOXGNASE"/>
</dbReference>
<dbReference type="InterPro" id="IPR002938">
    <property type="entry name" value="FAD-bd"/>
</dbReference>
<protein>
    <submittedName>
        <fullName evidence="7">Salicylate hydroxylase</fullName>
    </submittedName>
</protein>
<dbReference type="InterPro" id="IPR050493">
    <property type="entry name" value="FAD-dep_Monooxygenase_BioMet"/>
</dbReference>
<dbReference type="Gene3D" id="3.50.50.60">
    <property type="entry name" value="FAD/NAD(P)-binding domain"/>
    <property type="match status" value="1"/>
</dbReference>
<dbReference type="PANTHER" id="PTHR13789:SF314">
    <property type="entry name" value="FAD-BINDING DOMAIN-CONTAINING PROTEIN"/>
    <property type="match status" value="1"/>
</dbReference>
<comment type="caution">
    <text evidence="7">The sequence shown here is derived from an EMBL/GenBank/DDBJ whole genome shotgun (WGS) entry which is preliminary data.</text>
</comment>
<evidence type="ECO:0000313" key="8">
    <source>
        <dbReference type="Proteomes" id="UP001219568"/>
    </source>
</evidence>
<dbReference type="GO" id="GO:0004497">
    <property type="term" value="F:monooxygenase activity"/>
    <property type="evidence" value="ECO:0007669"/>
    <property type="project" value="UniProtKB-KW"/>
</dbReference>
<evidence type="ECO:0000313" key="7">
    <source>
        <dbReference type="EMBL" id="KAJ6052829.1"/>
    </source>
</evidence>
<feature type="non-terminal residue" evidence="7">
    <location>
        <position position="1"/>
    </location>
</feature>
<evidence type="ECO:0000256" key="4">
    <source>
        <dbReference type="ARBA" id="ARBA00023002"/>
    </source>
</evidence>
<reference evidence="7" key="1">
    <citation type="journal article" date="2023" name="IMA Fungus">
        <title>Comparative genomic study of the Penicillium genus elucidates a diverse pangenome and 15 lateral gene transfer events.</title>
        <authorList>
            <person name="Petersen C."/>
            <person name="Sorensen T."/>
            <person name="Nielsen M.R."/>
            <person name="Sondergaard T.E."/>
            <person name="Sorensen J.L."/>
            <person name="Fitzpatrick D.A."/>
            <person name="Frisvad J.C."/>
            <person name="Nielsen K.L."/>
        </authorList>
    </citation>
    <scope>NUCLEOTIDE SEQUENCE</scope>
    <source>
        <strain evidence="7">IBT 15450</strain>
    </source>
</reference>
<gene>
    <name evidence="7" type="ORF">N7460_003363</name>
</gene>
<dbReference type="Proteomes" id="UP001219568">
    <property type="component" value="Unassembled WGS sequence"/>
</dbReference>
<keyword evidence="4" id="KW-0560">Oxidoreductase</keyword>
<name>A0AAD6NDG2_PENCN</name>
<dbReference type="GO" id="GO:0071949">
    <property type="term" value="F:FAD binding"/>
    <property type="evidence" value="ECO:0007669"/>
    <property type="project" value="InterPro"/>
</dbReference>
<keyword evidence="2" id="KW-0285">Flavoprotein</keyword>
<dbReference type="SUPFAM" id="SSF51905">
    <property type="entry name" value="FAD/NAD(P)-binding domain"/>
    <property type="match status" value="1"/>
</dbReference>
<accession>A0AAD6NDG2</accession>
<dbReference type="Pfam" id="PF01494">
    <property type="entry name" value="FAD_binding_3"/>
    <property type="match status" value="2"/>
</dbReference>
<dbReference type="PANTHER" id="PTHR13789">
    <property type="entry name" value="MONOOXYGENASE"/>
    <property type="match status" value="1"/>
</dbReference>
<keyword evidence="3" id="KW-0274">FAD</keyword>
<keyword evidence="5" id="KW-0503">Monooxygenase</keyword>